<dbReference type="OrthoDB" id="1632923at2759"/>
<proteinExistence type="predicted"/>
<organism evidence="1 2">
    <name type="scientific">Actinidia rufa</name>
    <dbReference type="NCBI Taxonomy" id="165716"/>
    <lineage>
        <taxon>Eukaryota</taxon>
        <taxon>Viridiplantae</taxon>
        <taxon>Streptophyta</taxon>
        <taxon>Embryophyta</taxon>
        <taxon>Tracheophyta</taxon>
        <taxon>Spermatophyta</taxon>
        <taxon>Magnoliopsida</taxon>
        <taxon>eudicotyledons</taxon>
        <taxon>Gunneridae</taxon>
        <taxon>Pentapetalae</taxon>
        <taxon>asterids</taxon>
        <taxon>Ericales</taxon>
        <taxon>Actinidiaceae</taxon>
        <taxon>Actinidia</taxon>
    </lineage>
</organism>
<evidence type="ECO:0000313" key="1">
    <source>
        <dbReference type="EMBL" id="GFZ03171.1"/>
    </source>
</evidence>
<gene>
    <name evidence="1" type="ORF">Acr_15g0017790</name>
</gene>
<keyword evidence="2" id="KW-1185">Reference proteome</keyword>
<accession>A0A7J0FWU0</accession>
<protein>
    <submittedName>
        <fullName evidence="1">Uncharacterized protein</fullName>
    </submittedName>
</protein>
<sequence length="124" mass="13625">MKFFLDLLGSCCRAKHVSVAAPPTGPPQTEVSNNMILPSRRIKGCNKSKLVVRNLAAAAAPPWRPSLCTISEDGVIEAEKLKGYAKPQNKQKGDLTSMANFKYCRYEAPYETGLPTLYTVGFLF</sequence>
<dbReference type="EMBL" id="BJWL01000015">
    <property type="protein sequence ID" value="GFZ03171.1"/>
    <property type="molecule type" value="Genomic_DNA"/>
</dbReference>
<evidence type="ECO:0000313" key="2">
    <source>
        <dbReference type="Proteomes" id="UP000585474"/>
    </source>
</evidence>
<name>A0A7J0FWU0_9ERIC</name>
<dbReference type="Proteomes" id="UP000585474">
    <property type="component" value="Unassembled WGS sequence"/>
</dbReference>
<comment type="caution">
    <text evidence="1">The sequence shown here is derived from an EMBL/GenBank/DDBJ whole genome shotgun (WGS) entry which is preliminary data.</text>
</comment>
<dbReference type="AlphaFoldDB" id="A0A7J0FWU0"/>
<reference evidence="1 2" key="1">
    <citation type="submission" date="2019-07" db="EMBL/GenBank/DDBJ databases">
        <title>De Novo Assembly of kiwifruit Actinidia rufa.</title>
        <authorList>
            <person name="Sugita-Konishi S."/>
            <person name="Sato K."/>
            <person name="Mori E."/>
            <person name="Abe Y."/>
            <person name="Kisaki G."/>
            <person name="Hamano K."/>
            <person name="Suezawa K."/>
            <person name="Otani M."/>
            <person name="Fukuda T."/>
            <person name="Manabe T."/>
            <person name="Gomi K."/>
            <person name="Tabuchi M."/>
            <person name="Akimitsu K."/>
            <person name="Kataoka I."/>
        </authorList>
    </citation>
    <scope>NUCLEOTIDE SEQUENCE [LARGE SCALE GENOMIC DNA]</scope>
    <source>
        <strain evidence="2">cv. Fuchu</strain>
    </source>
</reference>